<keyword evidence="2" id="KW-0158">Chromosome</keyword>
<dbReference type="SMR" id="A0A0M3QUI3"/>
<dbReference type="Pfam" id="PF08311">
    <property type="entry name" value="Mad3_BUB1_I"/>
    <property type="match status" value="1"/>
</dbReference>
<dbReference type="STRING" id="30019.A0A0M3QUI3"/>
<feature type="compositionally biased region" description="Polar residues" evidence="9">
    <location>
        <begin position="1011"/>
        <end position="1020"/>
    </location>
</feature>
<evidence type="ECO:0000256" key="1">
    <source>
        <dbReference type="ARBA" id="ARBA00004629"/>
    </source>
</evidence>
<reference evidence="12 13" key="1">
    <citation type="submission" date="2015-08" db="EMBL/GenBank/DDBJ databases">
        <title>Ancestral chromatin configuration constrains chromatin evolution on differentiating sex chromosomes in Drosophila.</title>
        <authorList>
            <person name="Zhou Q."/>
            <person name="Bachtrog D."/>
        </authorList>
    </citation>
    <scope>NUCLEOTIDE SEQUENCE [LARGE SCALE GENOMIC DNA]</scope>
    <source>
        <tissue evidence="12">Whole larvae</tissue>
    </source>
</reference>
<keyword evidence="8" id="KW-0175">Coiled coil</keyword>
<protein>
    <submittedName>
        <fullName evidence="12">BubR1</fullName>
    </submittedName>
</protein>
<dbReference type="Gene3D" id="1.25.40.430">
    <property type="match status" value="1"/>
</dbReference>
<dbReference type="PROSITE" id="PS51489">
    <property type="entry name" value="BUB1_N"/>
    <property type="match status" value="1"/>
</dbReference>
<accession>A0A0M3QUI3</accession>
<keyword evidence="6" id="KW-0137">Centromere</keyword>
<sequence>MDFDNAKENIQPLASGRNAGMLQASLCQDANQELSAQRQQLEQQITNYAGDDPLEAWYEYICWIEQSYPAGGSGSGLQKVLHKCLTRFEQDERYKQDRRLITLIIKFLGNKSDAIECYQQMYNNGLGTMLADFYIAWAYSYDLGGNMRKANDIFRLGIECRAEPLEDLKEAQQHFGYTVSQRMLYSDGVEADAATQELNERRLALRSLHGQRRNNKNVMITGSVRTGAAVRSNMPGVVEQGAAPGTSRGARNAQRQMQVFNDENADVNVPAVAETAASAEADNAKSSLRSIIDAARQQENLKEPVAWHKPHKHGKIFGKQAHEPGFAIHVDEKTLPRIVNNENNLEKPIRLPATFVAKNKPQAAWVTPVTIEEKPDDKTLPSYNKCMLYPRANKEFSLEEYWAYRWLQRRDAQHEFVQSHNEWWGNGPKYNVRLYPNFARANLPQAADPAAFVKPPTVANLELPMDDIYNEAEQQEYQLEELRAVKWQENCNMTRVGAVDMEETVCLPGEQMPRRKSFFPASSISHKSMLPKAQISLVLEEEEEGEAEKEEQQPTASAAIKVWEDSASGDAVVPAASTKATVVAAPDADKENFLMPAPPARKIDIYEDEVQQPATSGAAPAAAAAAWEADETCSTQMFNVFLKSQAVSTPKAPQKQVAITSASRQFGTVLKETPPPMLPPSPLSDESPEHPAALPSTPLLRKQLSTILETSEHGTHGSSAATNTKSTLASIASCSTPSSTMATVLAQTGKSETLLGERTPATTRLQPQQHQSQAESIVAGKFDRLQLWEPDLPSAPLLKSLRFQEDKTETVTRPLMSCFVEDKTETMPKLPVGLSLADDSMLPPPPPLPPLLEYEGEQSSCGLFAASPPSQSGKRVCNQATPDLFSKSMTMGQPPVAKNSFAIFEDELLALPAPEQRSKPLDSINKLAESFITDLSFVPETQPPPVAAAAPPAAAAEVSEKFSIFLDESMPPMPPPLEPAAVVEAPATQPTAAMHLTASFMNDFTDLSKCQSPPKSNTFKTFLDESAPSKPAQDKSQASASASKSSSDYFELNAATEMFGRNVSTIKNSTLLPEECKTPAKAAPAPAPAPAPAVPIDILIDEVPDAHNDLSIYFKSTPITPKQSHRSWLESSREATPKKNYEHHKLNQTALSPLVDKQVNPFSVAVINSLLDSVEFSKYIESREDCQLEGHVKRLSPNSVLEVKGEQFKVLKMIGKGAYGSVYSGVHTASGKKVALKQEKPTNYWEYYICLELHTRLPSEQMFAAYMSIDYALVGHNCSVYISDLSEYGSLLHVCNKVKKRSNKNVDEYVVMHLSCQLLDILDHLHAVGIIHADIKPDNFLVMRPLSSDPNKLSLQLIDFGVAIDTSLFPPQQTFQYVHNDETFKCIEMRTGRNWTYQLDLYGLVGVMHAMLFGTYIQVQQRQPSGIWMPKINIPRYFNRQAWECIFRTLLNVRDCNSMPNLQELRTLLKSELAEKEKYVDMAVTKFNKILQSN</sequence>
<feature type="binding site" evidence="7">
    <location>
        <position position="1237"/>
    </location>
    <ligand>
        <name>ATP</name>
        <dbReference type="ChEBI" id="CHEBI:30616"/>
    </ligand>
</feature>
<organism evidence="12 13">
    <name type="scientific">Drosophila busckii</name>
    <name type="common">Fruit fly</name>
    <dbReference type="NCBI Taxonomy" id="30019"/>
    <lineage>
        <taxon>Eukaryota</taxon>
        <taxon>Metazoa</taxon>
        <taxon>Ecdysozoa</taxon>
        <taxon>Arthropoda</taxon>
        <taxon>Hexapoda</taxon>
        <taxon>Insecta</taxon>
        <taxon>Pterygota</taxon>
        <taxon>Neoptera</taxon>
        <taxon>Endopterygota</taxon>
        <taxon>Diptera</taxon>
        <taxon>Brachycera</taxon>
        <taxon>Muscomorpha</taxon>
        <taxon>Ephydroidea</taxon>
        <taxon>Drosophilidae</taxon>
        <taxon>Drosophila</taxon>
    </lineage>
</organism>
<dbReference type="GO" id="GO:0004672">
    <property type="term" value="F:protein kinase activity"/>
    <property type="evidence" value="ECO:0007669"/>
    <property type="project" value="InterPro"/>
</dbReference>
<dbReference type="InterPro" id="IPR017441">
    <property type="entry name" value="Protein_kinase_ATP_BS"/>
</dbReference>
<dbReference type="InterPro" id="IPR000719">
    <property type="entry name" value="Prot_kinase_dom"/>
</dbReference>
<dbReference type="GO" id="GO:0051754">
    <property type="term" value="P:meiotic sister chromatid cohesion, centromeric"/>
    <property type="evidence" value="ECO:0007669"/>
    <property type="project" value="TreeGrafter"/>
</dbReference>
<dbReference type="SMART" id="SM00777">
    <property type="entry name" value="Mad3_BUB1_I"/>
    <property type="match status" value="1"/>
</dbReference>
<keyword evidence="5 7" id="KW-0067">ATP-binding</keyword>
<evidence type="ECO:0000259" key="11">
    <source>
        <dbReference type="PROSITE" id="PS51489"/>
    </source>
</evidence>
<feature type="region of interest" description="Disordered" evidence="9">
    <location>
        <begin position="1011"/>
        <end position="1047"/>
    </location>
</feature>
<proteinExistence type="predicted"/>
<dbReference type="InterPro" id="IPR013212">
    <property type="entry name" value="Mad3/Bub1_I"/>
</dbReference>
<evidence type="ECO:0000256" key="3">
    <source>
        <dbReference type="ARBA" id="ARBA00022741"/>
    </source>
</evidence>
<dbReference type="InterPro" id="IPR015661">
    <property type="entry name" value="Bub1/Mad3"/>
</dbReference>
<dbReference type="GO" id="GO:0007094">
    <property type="term" value="P:mitotic spindle assembly checkpoint signaling"/>
    <property type="evidence" value="ECO:0007669"/>
    <property type="project" value="InterPro"/>
</dbReference>
<dbReference type="GO" id="GO:0032991">
    <property type="term" value="C:protein-containing complex"/>
    <property type="evidence" value="ECO:0007669"/>
    <property type="project" value="UniProtKB-ARBA"/>
</dbReference>
<evidence type="ECO:0000256" key="8">
    <source>
        <dbReference type="SAM" id="Coils"/>
    </source>
</evidence>
<dbReference type="GO" id="GO:0000776">
    <property type="term" value="C:kinetochore"/>
    <property type="evidence" value="ECO:0007669"/>
    <property type="project" value="UniProtKB-KW"/>
</dbReference>
<keyword evidence="13" id="KW-1185">Reference proteome</keyword>
<evidence type="ECO:0000313" key="13">
    <source>
        <dbReference type="Proteomes" id="UP000494163"/>
    </source>
</evidence>
<feature type="domain" description="Protein kinase" evidence="10">
    <location>
        <begin position="1208"/>
        <end position="1494"/>
    </location>
</feature>
<keyword evidence="4" id="KW-0995">Kinetochore</keyword>
<evidence type="ECO:0000313" key="12">
    <source>
        <dbReference type="EMBL" id="ALC40719.1"/>
    </source>
</evidence>
<dbReference type="PROSITE" id="PS00108">
    <property type="entry name" value="PROTEIN_KINASE_ST"/>
    <property type="match status" value="1"/>
</dbReference>
<evidence type="ECO:0000259" key="10">
    <source>
        <dbReference type="PROSITE" id="PS50011"/>
    </source>
</evidence>
<feature type="compositionally biased region" description="Pro residues" evidence="9">
    <location>
        <begin position="673"/>
        <end position="682"/>
    </location>
</feature>
<dbReference type="Proteomes" id="UP000494163">
    <property type="component" value="Chromosome 2R"/>
</dbReference>
<evidence type="ECO:0000256" key="7">
    <source>
        <dbReference type="PROSITE-ProRule" id="PRU10141"/>
    </source>
</evidence>
<evidence type="ECO:0000256" key="5">
    <source>
        <dbReference type="ARBA" id="ARBA00022840"/>
    </source>
</evidence>
<dbReference type="Pfam" id="PF00069">
    <property type="entry name" value="Pkinase"/>
    <property type="match status" value="1"/>
</dbReference>
<dbReference type="GO" id="GO:0005524">
    <property type="term" value="F:ATP binding"/>
    <property type="evidence" value="ECO:0007669"/>
    <property type="project" value="UniProtKB-UniRule"/>
</dbReference>
<dbReference type="SUPFAM" id="SSF56112">
    <property type="entry name" value="Protein kinase-like (PK-like)"/>
    <property type="match status" value="1"/>
</dbReference>
<feature type="compositionally biased region" description="Low complexity" evidence="9">
    <location>
        <begin position="1034"/>
        <end position="1047"/>
    </location>
</feature>
<dbReference type="OMA" id="QMFNMFI"/>
<gene>
    <name evidence="12" type="ORF">Dbus_chr2Rg298</name>
</gene>
<feature type="region of interest" description="Disordered" evidence="9">
    <location>
        <begin position="670"/>
        <end position="695"/>
    </location>
</feature>
<dbReference type="InterPro" id="IPR011009">
    <property type="entry name" value="Kinase-like_dom_sf"/>
</dbReference>
<dbReference type="PROSITE" id="PS50011">
    <property type="entry name" value="PROTEIN_KINASE_DOM"/>
    <property type="match status" value="1"/>
</dbReference>
<dbReference type="SMART" id="SM00220">
    <property type="entry name" value="S_TKc"/>
    <property type="match status" value="1"/>
</dbReference>
<dbReference type="PANTHER" id="PTHR14030">
    <property type="entry name" value="MITOTIC CHECKPOINT SERINE/THREONINE-PROTEIN KINASE BUB1"/>
    <property type="match status" value="1"/>
</dbReference>
<dbReference type="OrthoDB" id="248495at2759"/>
<name>A0A0M3QUI3_DROBS</name>
<feature type="coiled-coil region" evidence="8">
    <location>
        <begin position="24"/>
        <end position="51"/>
    </location>
</feature>
<dbReference type="GO" id="GO:0005634">
    <property type="term" value="C:nucleus"/>
    <property type="evidence" value="ECO:0007669"/>
    <property type="project" value="TreeGrafter"/>
</dbReference>
<dbReference type="CDD" id="cd13981">
    <property type="entry name" value="STKc_Bub1_BubR1"/>
    <property type="match status" value="1"/>
</dbReference>
<dbReference type="FunFam" id="1.25.40.430:FF:000003">
    <property type="entry name" value="Checkpoint serine/threonine-protein kinase BUB1"/>
    <property type="match status" value="1"/>
</dbReference>
<dbReference type="FunFam" id="1.10.510.10:FF:000807">
    <property type="entry name" value="Checkpoint serine/threonine-protein kinase bub1"/>
    <property type="match status" value="1"/>
</dbReference>
<dbReference type="InterPro" id="IPR008271">
    <property type="entry name" value="Ser/Thr_kinase_AS"/>
</dbReference>
<keyword evidence="3 7" id="KW-0547">Nucleotide-binding</keyword>
<comment type="subcellular location">
    <subcellularLocation>
        <location evidence="1">Chromosome</location>
        <location evidence="1">Centromere</location>
        <location evidence="1">Kinetochore</location>
    </subcellularLocation>
</comment>
<feature type="domain" description="BUB1 N-terminal" evidence="11">
    <location>
        <begin position="41"/>
        <end position="203"/>
    </location>
</feature>
<evidence type="ECO:0000256" key="2">
    <source>
        <dbReference type="ARBA" id="ARBA00022454"/>
    </source>
</evidence>
<evidence type="ECO:0000256" key="6">
    <source>
        <dbReference type="ARBA" id="ARBA00023328"/>
    </source>
</evidence>
<dbReference type="PANTHER" id="PTHR14030:SF4">
    <property type="entry name" value="BUB1 KINASE, ISOFORM A-RELATED"/>
    <property type="match status" value="1"/>
</dbReference>
<evidence type="ECO:0000256" key="4">
    <source>
        <dbReference type="ARBA" id="ARBA00022838"/>
    </source>
</evidence>
<dbReference type="PROSITE" id="PS00107">
    <property type="entry name" value="PROTEIN_KINASE_ATP"/>
    <property type="match status" value="1"/>
</dbReference>
<evidence type="ECO:0000256" key="9">
    <source>
        <dbReference type="SAM" id="MobiDB-lite"/>
    </source>
</evidence>
<dbReference type="Gene3D" id="1.10.510.10">
    <property type="entry name" value="Transferase(Phosphotransferase) domain 1"/>
    <property type="match status" value="1"/>
</dbReference>
<dbReference type="EMBL" id="CP012524">
    <property type="protein sequence ID" value="ALC40719.1"/>
    <property type="molecule type" value="Genomic_DNA"/>
</dbReference>